<evidence type="ECO:0000313" key="3">
    <source>
        <dbReference type="Proteomes" id="UP001458880"/>
    </source>
</evidence>
<dbReference type="InterPro" id="IPR008942">
    <property type="entry name" value="ENTH_VHS"/>
</dbReference>
<dbReference type="Proteomes" id="UP001458880">
    <property type="component" value="Unassembled WGS sequence"/>
</dbReference>
<dbReference type="GO" id="GO:0005769">
    <property type="term" value="C:early endosome"/>
    <property type="evidence" value="ECO:0007669"/>
    <property type="project" value="TreeGrafter"/>
</dbReference>
<dbReference type="PANTHER" id="PTHR46275">
    <property type="entry name" value="HEPATOCYTE GROWTH FACTOR-REGULATED TYROSINE KINASE SUBSTRATE"/>
    <property type="match status" value="1"/>
</dbReference>
<dbReference type="AlphaFoldDB" id="A0AAW1JIM8"/>
<dbReference type="GO" id="GO:0043130">
    <property type="term" value="F:ubiquitin binding"/>
    <property type="evidence" value="ECO:0007669"/>
    <property type="project" value="InterPro"/>
</dbReference>
<dbReference type="SMART" id="SM00288">
    <property type="entry name" value="VHS"/>
    <property type="match status" value="1"/>
</dbReference>
<dbReference type="GO" id="GO:0035091">
    <property type="term" value="F:phosphatidylinositol binding"/>
    <property type="evidence" value="ECO:0007669"/>
    <property type="project" value="InterPro"/>
</dbReference>
<dbReference type="PANTHER" id="PTHR46275:SF1">
    <property type="entry name" value="HEPATOCYTE GROWTH FACTOR-REGULATED TYROSINE KINASE SUBSTRATE"/>
    <property type="match status" value="1"/>
</dbReference>
<sequence length="202" mass="22805">MDSRKTALFEINLGMATCDGLTEPYLPAVLTICDLIEAGDVLPSVVLDCIKTKLESAKEQQALLGLQVLENIVKNCGGCIRDELTKKAYCDVFHNLARTASHNSVKRKLLELIKTWDCVFGEKPQHINLIILLNTMKADGFIFPNLQVSKAMLALYDAPRAIQKSDMTRKRKLESVPTPTQITSQSKLHKQEHFYFSQRQRK</sequence>
<reference evidence="2" key="1">
    <citation type="submission" date="2023-05" db="EMBL/GenBank/DDBJ databases">
        <authorList>
            <person name="Nardi F."/>
            <person name="Carapelli A."/>
            <person name="Cucini C."/>
        </authorList>
    </citation>
    <scope>NUCLEOTIDE SEQUENCE</scope>
    <source>
        <strain evidence="2">DMR45628</strain>
        <tissue evidence="2">Testes</tissue>
    </source>
</reference>
<dbReference type="EMBL" id="JASPKY010000356">
    <property type="protein sequence ID" value="KAK9704157.1"/>
    <property type="molecule type" value="Genomic_DNA"/>
</dbReference>
<dbReference type="Gene3D" id="1.25.40.90">
    <property type="match status" value="1"/>
</dbReference>
<protein>
    <submittedName>
        <fullName evidence="2">VHS domain</fullName>
    </submittedName>
</protein>
<feature type="domain" description="VHS" evidence="1">
    <location>
        <begin position="16"/>
        <end position="144"/>
    </location>
</feature>
<keyword evidence="3" id="KW-1185">Reference proteome</keyword>
<dbReference type="GO" id="GO:0032456">
    <property type="term" value="P:endocytic recycling"/>
    <property type="evidence" value="ECO:0007669"/>
    <property type="project" value="TreeGrafter"/>
</dbReference>
<organism evidence="2 3">
    <name type="scientific">Popillia japonica</name>
    <name type="common">Japanese beetle</name>
    <dbReference type="NCBI Taxonomy" id="7064"/>
    <lineage>
        <taxon>Eukaryota</taxon>
        <taxon>Metazoa</taxon>
        <taxon>Ecdysozoa</taxon>
        <taxon>Arthropoda</taxon>
        <taxon>Hexapoda</taxon>
        <taxon>Insecta</taxon>
        <taxon>Pterygota</taxon>
        <taxon>Neoptera</taxon>
        <taxon>Endopterygota</taxon>
        <taxon>Coleoptera</taxon>
        <taxon>Polyphaga</taxon>
        <taxon>Scarabaeiformia</taxon>
        <taxon>Scarabaeidae</taxon>
        <taxon>Rutelinae</taxon>
        <taxon>Popillia</taxon>
    </lineage>
</organism>
<accession>A0AAW1JIM8</accession>
<comment type="caution">
    <text evidence="2">The sequence shown here is derived from an EMBL/GenBank/DDBJ whole genome shotgun (WGS) entry which is preliminary data.</text>
</comment>
<dbReference type="Pfam" id="PF00790">
    <property type="entry name" value="VHS"/>
    <property type="match status" value="1"/>
</dbReference>
<proteinExistence type="predicted"/>
<reference evidence="2 3" key="2">
    <citation type="journal article" date="2024" name="BMC Genomics">
        <title>De novo assembly and annotation of Popillia japonica's genome with initial clues to its potential as an invasive pest.</title>
        <authorList>
            <person name="Cucini C."/>
            <person name="Boschi S."/>
            <person name="Funari R."/>
            <person name="Cardaioli E."/>
            <person name="Iannotti N."/>
            <person name="Marturano G."/>
            <person name="Paoli F."/>
            <person name="Bruttini M."/>
            <person name="Carapelli A."/>
            <person name="Frati F."/>
            <person name="Nardi F."/>
        </authorList>
    </citation>
    <scope>NUCLEOTIDE SEQUENCE [LARGE SCALE GENOMIC DNA]</scope>
    <source>
        <strain evidence="2">DMR45628</strain>
    </source>
</reference>
<dbReference type="InterPro" id="IPR017073">
    <property type="entry name" value="HGS/VPS27"/>
</dbReference>
<dbReference type="SUPFAM" id="SSF48464">
    <property type="entry name" value="ENTH/VHS domain"/>
    <property type="match status" value="1"/>
</dbReference>
<dbReference type="EMBL" id="JASPKY010000356">
    <property type="protein sequence ID" value="KAK9704156.1"/>
    <property type="molecule type" value="Genomic_DNA"/>
</dbReference>
<dbReference type="PROSITE" id="PS50179">
    <property type="entry name" value="VHS"/>
    <property type="match status" value="1"/>
</dbReference>
<name>A0AAW1JIM8_POPJA</name>
<dbReference type="GO" id="GO:0031623">
    <property type="term" value="P:receptor internalization"/>
    <property type="evidence" value="ECO:0007669"/>
    <property type="project" value="TreeGrafter"/>
</dbReference>
<gene>
    <name evidence="2" type="ORF">QE152_g28452</name>
</gene>
<dbReference type="InterPro" id="IPR002014">
    <property type="entry name" value="VHS_dom"/>
</dbReference>
<evidence type="ECO:0000259" key="1">
    <source>
        <dbReference type="PROSITE" id="PS50179"/>
    </source>
</evidence>
<evidence type="ECO:0000313" key="2">
    <source>
        <dbReference type="EMBL" id="KAK9704156.1"/>
    </source>
</evidence>